<sequence>MVIRIGATTWTEHPTLLGVNRKLTLAEYAEFFPVVEVDTAFYAIPQASTVHRWRAQVPAGFQFIIKANAVITKHEQSTEYDLPTTVQTFKQAFAELKQYHQLQAVLLQMPPFFTVSRENILYLRKLRELFGDWPLTVEWRNNSWYRPALVKENMLLLQELDMSLTIADEPATQGNSVPFYPAVTNSERAFFRLHGRNLAGWQNPGAGWRKKRTLYRYNEVELNQIADAVKRVAAQAKDTTIIFNNNAGGDAADNALGLQKILGLEFTDLNPQQLDFDI</sequence>
<keyword evidence="2" id="KW-1185">Reference proteome</keyword>
<gene>
    <name evidence="1" type="ORF">FD09_GL000587</name>
</gene>
<dbReference type="InterPro" id="IPR002763">
    <property type="entry name" value="DUF72"/>
</dbReference>
<organism evidence="1 2">
    <name type="scientific">Schleiferilactobacillus perolens DSM 12744</name>
    <dbReference type="NCBI Taxonomy" id="1423792"/>
    <lineage>
        <taxon>Bacteria</taxon>
        <taxon>Bacillati</taxon>
        <taxon>Bacillota</taxon>
        <taxon>Bacilli</taxon>
        <taxon>Lactobacillales</taxon>
        <taxon>Lactobacillaceae</taxon>
        <taxon>Schleiferilactobacillus</taxon>
    </lineage>
</organism>
<dbReference type="AlphaFoldDB" id="A0A0R1MUI5"/>
<accession>A0A0R1MUI5</accession>
<proteinExistence type="predicted"/>
<name>A0A0R1MUI5_9LACO</name>
<reference evidence="1 2" key="1">
    <citation type="journal article" date="2015" name="Genome Announc.">
        <title>Expanding the biotechnology potential of lactobacilli through comparative genomics of 213 strains and associated genera.</title>
        <authorList>
            <person name="Sun Z."/>
            <person name="Harris H.M."/>
            <person name="McCann A."/>
            <person name="Guo C."/>
            <person name="Argimon S."/>
            <person name="Zhang W."/>
            <person name="Yang X."/>
            <person name="Jeffery I.B."/>
            <person name="Cooney J.C."/>
            <person name="Kagawa T.F."/>
            <person name="Liu W."/>
            <person name="Song Y."/>
            <person name="Salvetti E."/>
            <person name="Wrobel A."/>
            <person name="Rasinkangas P."/>
            <person name="Parkhill J."/>
            <person name="Rea M.C."/>
            <person name="O'Sullivan O."/>
            <person name="Ritari J."/>
            <person name="Douillard F.P."/>
            <person name="Paul Ross R."/>
            <person name="Yang R."/>
            <person name="Briner A.E."/>
            <person name="Felis G.E."/>
            <person name="de Vos W.M."/>
            <person name="Barrangou R."/>
            <person name="Klaenhammer T.R."/>
            <person name="Caufield P.W."/>
            <person name="Cui Y."/>
            <person name="Zhang H."/>
            <person name="O'Toole P.W."/>
        </authorList>
    </citation>
    <scope>NUCLEOTIDE SEQUENCE [LARGE SCALE GENOMIC DNA]</scope>
    <source>
        <strain evidence="1 2">DSM 12744</strain>
    </source>
</reference>
<evidence type="ECO:0008006" key="3">
    <source>
        <dbReference type="Google" id="ProtNLM"/>
    </source>
</evidence>
<dbReference type="PANTHER" id="PTHR30348">
    <property type="entry name" value="UNCHARACTERIZED PROTEIN YECE"/>
    <property type="match status" value="1"/>
</dbReference>
<dbReference type="SUPFAM" id="SSF117396">
    <property type="entry name" value="TM1631-like"/>
    <property type="match status" value="1"/>
</dbReference>
<dbReference type="STRING" id="1423792.FD09_GL000587"/>
<dbReference type="Gene3D" id="3.20.20.410">
    <property type="entry name" value="Protein of unknown function UPF0759"/>
    <property type="match status" value="1"/>
</dbReference>
<dbReference type="PANTHER" id="PTHR30348:SF13">
    <property type="entry name" value="UPF0759 PROTEIN YUNF"/>
    <property type="match status" value="1"/>
</dbReference>
<evidence type="ECO:0000313" key="2">
    <source>
        <dbReference type="Proteomes" id="UP000051330"/>
    </source>
</evidence>
<dbReference type="InterPro" id="IPR036520">
    <property type="entry name" value="UPF0759_sf"/>
</dbReference>
<dbReference type="Proteomes" id="UP000051330">
    <property type="component" value="Unassembled WGS sequence"/>
</dbReference>
<protein>
    <recommendedName>
        <fullName evidence="3">DUF72 domain-containing protein</fullName>
    </recommendedName>
</protein>
<dbReference type="PATRIC" id="fig|1423792.3.peg.599"/>
<comment type="caution">
    <text evidence="1">The sequence shown here is derived from an EMBL/GenBank/DDBJ whole genome shotgun (WGS) entry which is preliminary data.</text>
</comment>
<dbReference type="RefSeq" id="WP_235812273.1">
    <property type="nucleotide sequence ID" value="NZ_AZEC01000011.1"/>
</dbReference>
<dbReference type="EMBL" id="AZEC01000011">
    <property type="protein sequence ID" value="KRL11665.1"/>
    <property type="molecule type" value="Genomic_DNA"/>
</dbReference>
<evidence type="ECO:0000313" key="1">
    <source>
        <dbReference type="EMBL" id="KRL11665.1"/>
    </source>
</evidence>
<dbReference type="Pfam" id="PF01904">
    <property type="entry name" value="DUF72"/>
    <property type="match status" value="1"/>
</dbReference>